<name>A0AAD6TUI1_9AGAR</name>
<dbReference type="EMBL" id="JARJCN010000077">
    <property type="protein sequence ID" value="KAJ7076873.1"/>
    <property type="molecule type" value="Genomic_DNA"/>
</dbReference>
<comment type="caution">
    <text evidence="2">The sequence shown here is derived from an EMBL/GenBank/DDBJ whole genome shotgun (WGS) entry which is preliminary data.</text>
</comment>
<sequence length="644" mass="70181">MSSSVPNEAAVAPQAAVAPGQVFEGSIEGRKKKELAELCVALHMDPKGKSKEVLIKLLNDTLFVDFTSYEDDPVFAPLYKYRAAQLENPQRKGKSKSKSSRVSTSKRAEEQAEETKAPKPLTGANLKLQQQKVTTDPPAKFQLLSLNIKTEGSNAGKQNDPDRSLSSLSRSQSPRPFIPVKIMPEGAAREDDASKGNTDGDKTREQPTNGNKTDNSSHEEGDPEDDIKDIGDGNSEPKIGKTGKKEVTAASDSPVLVKLLDPDNQKPPQEVFVGDFSTISSKTPGGSPKREALLTDLIPAILNNSSPVKGDRAGRFSRPGFGAGSIMDIGSVTQHQEGSVHQNLKWERANRYTLNDLGEGLFGADLYFKSSPVVTHASTPTSLTGAKSDRPIVIARARAQAATSTQVPTAPPPTKQRSTPEFGEFLRDFAQSPRLSQKKNTIASIGKPNFWEFQHFAACFSTFDKKTAGFLIPHDWDAPSYMTFEDWRSYRNITFTKDEIIEAAGLKASSTNSNNKAFKAALAAGGKIGQWVNSENEDLDDDAFQVLDRKYGPMTLTEFKRRTAAAQAKADNPTAGSSKTRRRKRRVSTSEGESDDESHEERRRKKGRKAEASKSKGKGKAKESKAKDADSDHLDSESESSDTD</sequence>
<feature type="compositionally biased region" description="Basic and acidic residues" evidence="1">
    <location>
        <begin position="106"/>
        <end position="117"/>
    </location>
</feature>
<feature type="compositionally biased region" description="Low complexity" evidence="1">
    <location>
        <begin position="164"/>
        <end position="175"/>
    </location>
</feature>
<accession>A0AAD6TUI1</accession>
<feature type="region of interest" description="Disordered" evidence="1">
    <location>
        <begin position="87"/>
        <end position="135"/>
    </location>
</feature>
<organism evidence="2 3">
    <name type="scientific">Mycena belliarum</name>
    <dbReference type="NCBI Taxonomy" id="1033014"/>
    <lineage>
        <taxon>Eukaryota</taxon>
        <taxon>Fungi</taxon>
        <taxon>Dikarya</taxon>
        <taxon>Basidiomycota</taxon>
        <taxon>Agaricomycotina</taxon>
        <taxon>Agaricomycetes</taxon>
        <taxon>Agaricomycetidae</taxon>
        <taxon>Agaricales</taxon>
        <taxon>Marasmiineae</taxon>
        <taxon>Mycenaceae</taxon>
        <taxon>Mycena</taxon>
    </lineage>
</organism>
<proteinExistence type="predicted"/>
<gene>
    <name evidence="2" type="ORF">B0H15DRAFT_805433</name>
</gene>
<evidence type="ECO:0000313" key="2">
    <source>
        <dbReference type="EMBL" id="KAJ7076873.1"/>
    </source>
</evidence>
<protein>
    <submittedName>
        <fullName evidence="2">Uncharacterized protein</fullName>
    </submittedName>
</protein>
<evidence type="ECO:0000313" key="3">
    <source>
        <dbReference type="Proteomes" id="UP001222325"/>
    </source>
</evidence>
<keyword evidence="3" id="KW-1185">Reference proteome</keyword>
<reference evidence="2" key="1">
    <citation type="submission" date="2023-03" db="EMBL/GenBank/DDBJ databases">
        <title>Massive genome expansion in bonnet fungi (Mycena s.s.) driven by repeated elements and novel gene families across ecological guilds.</title>
        <authorList>
            <consortium name="Lawrence Berkeley National Laboratory"/>
            <person name="Harder C.B."/>
            <person name="Miyauchi S."/>
            <person name="Viragh M."/>
            <person name="Kuo A."/>
            <person name="Thoen E."/>
            <person name="Andreopoulos B."/>
            <person name="Lu D."/>
            <person name="Skrede I."/>
            <person name="Drula E."/>
            <person name="Henrissat B."/>
            <person name="Morin E."/>
            <person name="Kohler A."/>
            <person name="Barry K."/>
            <person name="LaButti K."/>
            <person name="Morin E."/>
            <person name="Salamov A."/>
            <person name="Lipzen A."/>
            <person name="Mereny Z."/>
            <person name="Hegedus B."/>
            <person name="Baldrian P."/>
            <person name="Stursova M."/>
            <person name="Weitz H."/>
            <person name="Taylor A."/>
            <person name="Grigoriev I.V."/>
            <person name="Nagy L.G."/>
            <person name="Martin F."/>
            <person name="Kauserud H."/>
        </authorList>
    </citation>
    <scope>NUCLEOTIDE SEQUENCE</scope>
    <source>
        <strain evidence="2">CBHHK173m</strain>
    </source>
</reference>
<feature type="compositionally biased region" description="Basic and acidic residues" evidence="1">
    <location>
        <begin position="187"/>
        <end position="205"/>
    </location>
</feature>
<evidence type="ECO:0000256" key="1">
    <source>
        <dbReference type="SAM" id="MobiDB-lite"/>
    </source>
</evidence>
<feature type="compositionally biased region" description="Basic and acidic residues" evidence="1">
    <location>
        <begin position="609"/>
        <end position="636"/>
    </location>
</feature>
<feature type="region of interest" description="Disordered" evidence="1">
    <location>
        <begin position="150"/>
        <end position="249"/>
    </location>
</feature>
<dbReference type="AlphaFoldDB" id="A0AAD6TUI1"/>
<feature type="region of interest" description="Disordered" evidence="1">
    <location>
        <begin position="562"/>
        <end position="644"/>
    </location>
</feature>
<dbReference type="Proteomes" id="UP001222325">
    <property type="component" value="Unassembled WGS sequence"/>
</dbReference>